<evidence type="ECO:0000256" key="1">
    <source>
        <dbReference type="SAM" id="MobiDB-lite"/>
    </source>
</evidence>
<feature type="region of interest" description="Disordered" evidence="1">
    <location>
        <begin position="1"/>
        <end position="24"/>
    </location>
</feature>
<evidence type="ECO:0000313" key="2">
    <source>
        <dbReference type="EMBL" id="KAL0129215.1"/>
    </source>
</evidence>
<protein>
    <submittedName>
        <fullName evidence="2">Uncharacterized protein</fullName>
    </submittedName>
</protein>
<comment type="caution">
    <text evidence="2">The sequence shown here is derived from an EMBL/GenBank/DDBJ whole genome shotgun (WGS) entry which is preliminary data.</text>
</comment>
<gene>
    <name evidence="2" type="ORF">PUN28_004119</name>
</gene>
<evidence type="ECO:0000313" key="3">
    <source>
        <dbReference type="Proteomes" id="UP001430953"/>
    </source>
</evidence>
<accession>A0AAW2GPP2</accession>
<dbReference type="Proteomes" id="UP001430953">
    <property type="component" value="Unassembled WGS sequence"/>
</dbReference>
<feature type="compositionally biased region" description="Polar residues" evidence="1">
    <location>
        <begin position="10"/>
        <end position="19"/>
    </location>
</feature>
<dbReference type="EMBL" id="JADYXP020000003">
    <property type="protein sequence ID" value="KAL0129215.1"/>
    <property type="molecule type" value="Genomic_DNA"/>
</dbReference>
<dbReference type="AlphaFoldDB" id="A0AAW2GPP2"/>
<proteinExistence type="predicted"/>
<organism evidence="2 3">
    <name type="scientific">Cardiocondyla obscurior</name>
    <dbReference type="NCBI Taxonomy" id="286306"/>
    <lineage>
        <taxon>Eukaryota</taxon>
        <taxon>Metazoa</taxon>
        <taxon>Ecdysozoa</taxon>
        <taxon>Arthropoda</taxon>
        <taxon>Hexapoda</taxon>
        <taxon>Insecta</taxon>
        <taxon>Pterygota</taxon>
        <taxon>Neoptera</taxon>
        <taxon>Endopterygota</taxon>
        <taxon>Hymenoptera</taxon>
        <taxon>Apocrita</taxon>
        <taxon>Aculeata</taxon>
        <taxon>Formicoidea</taxon>
        <taxon>Formicidae</taxon>
        <taxon>Myrmicinae</taxon>
        <taxon>Cardiocondyla</taxon>
    </lineage>
</organism>
<keyword evidence="3" id="KW-1185">Reference proteome</keyword>
<sequence>MKEQTRIKPSENQSPNIERSPTHEATAMFRKLRVSRSFPKRTFSHTVRRVEIRGELVTSREGCENRLESEGE</sequence>
<reference evidence="2 3" key="1">
    <citation type="submission" date="2023-03" db="EMBL/GenBank/DDBJ databases">
        <title>High recombination rates correlate with genetic variation in Cardiocondyla obscurior ants.</title>
        <authorList>
            <person name="Errbii M."/>
        </authorList>
    </citation>
    <scope>NUCLEOTIDE SEQUENCE [LARGE SCALE GENOMIC DNA]</scope>
    <source>
        <strain evidence="2">Alpha-2009</strain>
        <tissue evidence="2">Whole body</tissue>
    </source>
</reference>
<name>A0AAW2GPP2_9HYME</name>